<evidence type="ECO:0000313" key="1">
    <source>
        <dbReference type="EMBL" id="MBC6993965.1"/>
    </source>
</evidence>
<dbReference type="Proteomes" id="UP000650081">
    <property type="component" value="Unassembled WGS sequence"/>
</dbReference>
<protein>
    <submittedName>
        <fullName evidence="1">Uncharacterized protein</fullName>
    </submittedName>
</protein>
<dbReference type="RefSeq" id="WP_187466058.1">
    <property type="nucleotide sequence ID" value="NZ_JACSIT010000083.1"/>
</dbReference>
<accession>A0A923PJZ9</accession>
<name>A0A923PJZ9_9BACT</name>
<evidence type="ECO:0000313" key="2">
    <source>
        <dbReference type="Proteomes" id="UP000650081"/>
    </source>
</evidence>
<gene>
    <name evidence="1" type="ORF">H9S92_07320</name>
</gene>
<proteinExistence type="predicted"/>
<organism evidence="1 2">
    <name type="scientific">Neolewinella lacunae</name>
    <dbReference type="NCBI Taxonomy" id="1517758"/>
    <lineage>
        <taxon>Bacteria</taxon>
        <taxon>Pseudomonadati</taxon>
        <taxon>Bacteroidota</taxon>
        <taxon>Saprospiria</taxon>
        <taxon>Saprospirales</taxon>
        <taxon>Lewinellaceae</taxon>
        <taxon>Neolewinella</taxon>
    </lineage>
</organism>
<keyword evidence="2" id="KW-1185">Reference proteome</keyword>
<dbReference type="EMBL" id="JACSIT010000083">
    <property type="protein sequence ID" value="MBC6993965.1"/>
    <property type="molecule type" value="Genomic_DNA"/>
</dbReference>
<comment type="caution">
    <text evidence="1">The sequence shown here is derived from an EMBL/GenBank/DDBJ whole genome shotgun (WGS) entry which is preliminary data.</text>
</comment>
<dbReference type="AlphaFoldDB" id="A0A923PJZ9"/>
<reference evidence="1" key="1">
    <citation type="submission" date="2020-08" db="EMBL/GenBank/DDBJ databases">
        <title>Lewinella bacteria from marine environments.</title>
        <authorList>
            <person name="Zhong Y."/>
        </authorList>
    </citation>
    <scope>NUCLEOTIDE SEQUENCE</scope>
    <source>
        <strain evidence="1">KCTC 42187</strain>
    </source>
</reference>
<sequence>MSIKTLLTIHFVLGLLCGLGAQIPNQAKALDEERNDRLRAIALEEREANRPAAFQSGDLAYLATVSRAVDPDRYREVRGTPYVLEAFGPATLFDLTLNEYQLDSVNLNGFTNQFEFSIEGHLRELNPNNFLRVEVALADGSKATYAFGINPTFPKMYAEIVYKGENIVTTLVNEITNEEKVVQDVGRTLTLRRFNAKTHTYAVVDGEFISLSNSPKKLAAELGNPAELSKFIKAEKLNPAKRADFLRILQRADELLDE</sequence>